<dbReference type="InterPro" id="IPR004344">
    <property type="entry name" value="TTL/TTLL_fam"/>
</dbReference>
<dbReference type="Gene3D" id="3.80.10.10">
    <property type="entry name" value="Ribonuclease Inhibitor"/>
    <property type="match status" value="2"/>
</dbReference>
<dbReference type="InterPro" id="IPR027749">
    <property type="entry name" value="TTLL12"/>
</dbReference>
<reference evidence="2" key="1">
    <citation type="submission" date="2016-03" db="EMBL/GenBank/DDBJ databases">
        <title>Mechanisms controlling the formation of the plant cell surface in tip-growing cells are functionally conserved among land plants.</title>
        <authorList>
            <person name="Honkanen S."/>
            <person name="Jones V.A."/>
            <person name="Morieri G."/>
            <person name="Champion C."/>
            <person name="Hetherington A.J."/>
            <person name="Kelly S."/>
            <person name="Saint-Marcoux D."/>
            <person name="Proust H."/>
            <person name="Prescott H."/>
            <person name="Dolan L."/>
        </authorList>
    </citation>
    <scope>NUCLEOTIDE SEQUENCE [LARGE SCALE GENOMIC DNA]</scope>
    <source>
        <tissue evidence="2">Whole gametophyte</tissue>
    </source>
</reference>
<evidence type="ECO:0000313" key="3">
    <source>
        <dbReference type="Proteomes" id="UP000077202"/>
    </source>
</evidence>
<dbReference type="PROSITE" id="PS51221">
    <property type="entry name" value="TTL"/>
    <property type="match status" value="1"/>
</dbReference>
<dbReference type="Proteomes" id="UP000077202">
    <property type="component" value="Unassembled WGS sequence"/>
</dbReference>
<name>A0A176VGM5_MARPO</name>
<evidence type="ECO:0000259" key="1">
    <source>
        <dbReference type="Pfam" id="PF25556"/>
    </source>
</evidence>
<dbReference type="PANTHER" id="PTHR46088">
    <property type="entry name" value="TUBULIN--TYROSINE LIGASE-LIKE PROTEIN 12"/>
    <property type="match status" value="1"/>
</dbReference>
<dbReference type="SUPFAM" id="SSF52047">
    <property type="entry name" value="RNI-like"/>
    <property type="match status" value="1"/>
</dbReference>
<evidence type="ECO:0000313" key="2">
    <source>
        <dbReference type="EMBL" id="OAE20069.1"/>
    </source>
</evidence>
<dbReference type="SUPFAM" id="SSF56059">
    <property type="entry name" value="Glutathione synthetase ATP-binding domain-like"/>
    <property type="match status" value="1"/>
</dbReference>
<dbReference type="AlphaFoldDB" id="A0A176VGM5"/>
<keyword evidence="3" id="KW-1185">Reference proteome</keyword>
<dbReference type="Gene3D" id="3.30.470.20">
    <property type="entry name" value="ATP-grasp fold, B domain"/>
    <property type="match status" value="1"/>
</dbReference>
<comment type="caution">
    <text evidence="2">The sequence shown here is derived from an EMBL/GenBank/DDBJ whole genome shotgun (WGS) entry which is preliminary data.</text>
</comment>
<protein>
    <recommendedName>
        <fullName evidence="1">Tubulin--tyrosine ligase-like protein 12 SET-like domain-containing protein</fullName>
    </recommendedName>
</protein>
<proteinExistence type="predicted"/>
<dbReference type="InterPro" id="IPR032675">
    <property type="entry name" value="LRR_dom_sf"/>
</dbReference>
<sequence>MDLQNFELVHGILLASAGVPPNLVRQLHSKLTNDIYDGGNCFEIEPCEDGLQRRLVLTCDKLEKESQVFLVDHAWSFRLTEARKQLEDVAGLAERMGRLMCVVDETEDCDESTEGTTEKEEKQKAETLLVNIKKKAEESKSKVQWLELDDLNIDDEQLREIDLSTNFPDLVGLSLWGNKLESLDVLLEAVGGLSTLRALWINKTPLNSKLETAAKDALVSALPELELYNSQFTKRCTQWAVGFCAGIYGPENPVESSGLSHPLEELTDLDLSGRMLSKLSPEIISPLEMPDLVSLNIKGNPLNDSSASLVQTLASFQSLHFLQVDIPGPLGSSALKIVQSLPNLHKVNGVSVSVILNKGMEVLDSDMKPRLPVWSPEEPIVDRVLRAMWLYVMTYRLADEEKLDETPIWYVMDELGSALRHSDAPNFKVAPFMYLPDGTVKSAISYSLLWPVQDVVKGDECTRDYLFGVGEDKQRSARLTAWFHTPSTFFAEAYSAYQKRLATPLSKVKAVSNEGPRTKSILPRDGRPLAVYSDIPFVQEFLRRPEFVLTEKPNEADILWTSMQIDEEFIKAAGISTHQFINQFPFESCLVMKHHLADTMQQAYGSPPWLQPTYDMERDLPALIGDYLERERSEQNNLWIVKPWNMARTIDTTVTSSLPQLIRLVETGPKICQKYIDPPATFQGRKFDLRYIVVLRSVQPLEVFLCDVFWARFSNNQYTTEESSLSEYETHFTVMNYGRQMNHINTHDFVPEFEREYNVQWKHIHEKVRATLRQVFEAPGLVHPEMHSPTARAMYGVDLMLDANFEPKLLEVNNSPFEPLQSSSSFTPVAEVTYCPDCARACKYDVKKVVGDGGLMLGKEFVNSVFGCLFLNEDSNMQQL</sequence>
<dbReference type="PANTHER" id="PTHR46088:SF1">
    <property type="entry name" value="TUBULIN--TYROSINE LIGASE-LIKE PROTEIN 12"/>
    <property type="match status" value="1"/>
</dbReference>
<dbReference type="Pfam" id="PF03133">
    <property type="entry name" value="TTL"/>
    <property type="match status" value="1"/>
</dbReference>
<organism evidence="2 3">
    <name type="scientific">Marchantia polymorpha subsp. ruderalis</name>
    <dbReference type="NCBI Taxonomy" id="1480154"/>
    <lineage>
        <taxon>Eukaryota</taxon>
        <taxon>Viridiplantae</taxon>
        <taxon>Streptophyta</taxon>
        <taxon>Embryophyta</taxon>
        <taxon>Marchantiophyta</taxon>
        <taxon>Marchantiopsida</taxon>
        <taxon>Marchantiidae</taxon>
        <taxon>Marchantiales</taxon>
        <taxon>Marchantiaceae</taxon>
        <taxon>Marchantia</taxon>
    </lineage>
</organism>
<gene>
    <name evidence="2" type="ORF">AXG93_2584s1530</name>
</gene>
<feature type="domain" description="Tubulin--tyrosine ligase-like protein 12 SET-like" evidence="1">
    <location>
        <begin position="64"/>
        <end position="112"/>
    </location>
</feature>
<accession>A0A176VGM5</accession>
<dbReference type="EMBL" id="LVLJ01003709">
    <property type="protein sequence ID" value="OAE20069.1"/>
    <property type="molecule type" value="Genomic_DNA"/>
</dbReference>
<dbReference type="GO" id="GO:0005737">
    <property type="term" value="C:cytoplasm"/>
    <property type="evidence" value="ECO:0007669"/>
    <property type="project" value="TreeGrafter"/>
</dbReference>
<dbReference type="InterPro" id="IPR057954">
    <property type="entry name" value="SET_TTL12"/>
</dbReference>
<feature type="domain" description="Tubulin--tyrosine ligase-like protein 12 SET-like" evidence="1">
    <location>
        <begin position="375"/>
        <end position="484"/>
    </location>
</feature>
<dbReference type="Pfam" id="PF25556">
    <property type="entry name" value="SET_TTL"/>
    <property type="match status" value="2"/>
</dbReference>